<keyword evidence="2" id="KW-1133">Transmembrane helix</keyword>
<keyword evidence="4" id="KW-1185">Reference proteome</keyword>
<sequence>MVHAYTTPVAMKPSQSVTYLSSAPADDRSSRMLKYSVMMGIRFACIIAIPFMHGWWMVVPILGAVFMPYFAVVIANVSGVGKRATPESPVDLSLESAAIPLADTPPIIIVDEPFASPDFPAVNSGQETSTRSVDLPDTGENQ</sequence>
<dbReference type="EMBL" id="VFPN01000003">
    <property type="protein sequence ID" value="TQM61367.1"/>
    <property type="molecule type" value="Genomic_DNA"/>
</dbReference>
<feature type="transmembrane region" description="Helical" evidence="2">
    <location>
        <begin position="55"/>
        <end position="77"/>
    </location>
</feature>
<name>A0A543HSP7_9MICO</name>
<feature type="transmembrane region" description="Helical" evidence="2">
    <location>
        <begin position="32"/>
        <end position="49"/>
    </location>
</feature>
<evidence type="ECO:0000256" key="1">
    <source>
        <dbReference type="SAM" id="MobiDB-lite"/>
    </source>
</evidence>
<keyword evidence="2" id="KW-0472">Membrane</keyword>
<accession>A0A543HSP7</accession>
<protein>
    <submittedName>
        <fullName evidence="3">DUF3099 family protein</fullName>
    </submittedName>
</protein>
<reference evidence="3 4" key="1">
    <citation type="submission" date="2019-06" db="EMBL/GenBank/DDBJ databases">
        <title>Sequencing the genomes of 1000 actinobacteria strains.</title>
        <authorList>
            <person name="Klenk H.-P."/>
        </authorList>
    </citation>
    <scope>NUCLEOTIDE SEQUENCE [LARGE SCALE GENOMIC DNA]</scope>
    <source>
        <strain evidence="3 4">DSM 18031</strain>
    </source>
</reference>
<proteinExistence type="predicted"/>
<organism evidence="3 4">
    <name type="scientific">Klugiella xanthotipulae</name>
    <dbReference type="NCBI Taxonomy" id="244735"/>
    <lineage>
        <taxon>Bacteria</taxon>
        <taxon>Bacillati</taxon>
        <taxon>Actinomycetota</taxon>
        <taxon>Actinomycetes</taxon>
        <taxon>Micrococcales</taxon>
        <taxon>Microbacteriaceae</taxon>
        <taxon>Klugiella</taxon>
    </lineage>
</organism>
<evidence type="ECO:0000313" key="4">
    <source>
        <dbReference type="Proteomes" id="UP000318331"/>
    </source>
</evidence>
<feature type="region of interest" description="Disordered" evidence="1">
    <location>
        <begin position="118"/>
        <end position="142"/>
    </location>
</feature>
<evidence type="ECO:0000313" key="3">
    <source>
        <dbReference type="EMBL" id="TQM61367.1"/>
    </source>
</evidence>
<dbReference type="InterPro" id="IPR021449">
    <property type="entry name" value="DUF3099"/>
</dbReference>
<gene>
    <name evidence="3" type="ORF">FB466_2318</name>
</gene>
<dbReference type="Proteomes" id="UP000318331">
    <property type="component" value="Unassembled WGS sequence"/>
</dbReference>
<dbReference type="AlphaFoldDB" id="A0A543HSP7"/>
<comment type="caution">
    <text evidence="3">The sequence shown here is derived from an EMBL/GenBank/DDBJ whole genome shotgun (WGS) entry which is preliminary data.</text>
</comment>
<keyword evidence="2" id="KW-0812">Transmembrane</keyword>
<evidence type="ECO:0000256" key="2">
    <source>
        <dbReference type="SAM" id="Phobius"/>
    </source>
</evidence>
<feature type="compositionally biased region" description="Polar residues" evidence="1">
    <location>
        <begin position="123"/>
        <end position="132"/>
    </location>
</feature>
<dbReference type="Pfam" id="PF11298">
    <property type="entry name" value="DUF3099"/>
    <property type="match status" value="1"/>
</dbReference>